<dbReference type="EMBL" id="BSUZ01000001">
    <property type="protein sequence ID" value="GMA85167.1"/>
    <property type="molecule type" value="Genomic_DNA"/>
</dbReference>
<evidence type="ECO:0000256" key="1">
    <source>
        <dbReference type="SAM" id="MobiDB-lite"/>
    </source>
</evidence>
<evidence type="ECO:0000313" key="3">
    <source>
        <dbReference type="Proteomes" id="UP001157017"/>
    </source>
</evidence>
<comment type="caution">
    <text evidence="2">The sequence shown here is derived from an EMBL/GenBank/DDBJ whole genome shotgun (WGS) entry which is preliminary data.</text>
</comment>
<feature type="compositionally biased region" description="Low complexity" evidence="1">
    <location>
        <begin position="68"/>
        <end position="80"/>
    </location>
</feature>
<name>A0ABQ6JAF5_9ACTN</name>
<feature type="region of interest" description="Disordered" evidence="1">
    <location>
        <begin position="35"/>
        <end position="80"/>
    </location>
</feature>
<keyword evidence="3" id="KW-1185">Reference proteome</keyword>
<organism evidence="2 3">
    <name type="scientific">Angustibacter aerolatus</name>
    <dbReference type="NCBI Taxonomy" id="1162965"/>
    <lineage>
        <taxon>Bacteria</taxon>
        <taxon>Bacillati</taxon>
        <taxon>Actinomycetota</taxon>
        <taxon>Actinomycetes</taxon>
        <taxon>Kineosporiales</taxon>
        <taxon>Kineosporiaceae</taxon>
    </lineage>
</organism>
<evidence type="ECO:0000313" key="2">
    <source>
        <dbReference type="EMBL" id="GMA85167.1"/>
    </source>
</evidence>
<sequence>MPRYRTMYGRGAYASPEYRRWLRRRVQPLLARYGLDGGARTAPSDEAGSTGFPDGSLPRGVPGRRRGSAVAAVAAAPTQA</sequence>
<dbReference type="Proteomes" id="UP001157017">
    <property type="component" value="Unassembled WGS sequence"/>
</dbReference>
<reference evidence="3" key="1">
    <citation type="journal article" date="2019" name="Int. J. Syst. Evol. Microbiol.">
        <title>The Global Catalogue of Microorganisms (GCM) 10K type strain sequencing project: providing services to taxonomists for standard genome sequencing and annotation.</title>
        <authorList>
            <consortium name="The Broad Institute Genomics Platform"/>
            <consortium name="The Broad Institute Genome Sequencing Center for Infectious Disease"/>
            <person name="Wu L."/>
            <person name="Ma J."/>
        </authorList>
    </citation>
    <scope>NUCLEOTIDE SEQUENCE [LARGE SCALE GENOMIC DNA]</scope>
    <source>
        <strain evidence="3">NBRC 108730</strain>
    </source>
</reference>
<protein>
    <submittedName>
        <fullName evidence="2">Uncharacterized protein</fullName>
    </submittedName>
</protein>
<gene>
    <name evidence="2" type="ORF">GCM10025868_04170</name>
</gene>
<accession>A0ABQ6JAF5</accession>
<proteinExistence type="predicted"/>